<accession>A0ACA9N2B6</accession>
<keyword evidence="2" id="KW-1185">Reference proteome</keyword>
<protein>
    <submittedName>
        <fullName evidence="1">10584_t:CDS:1</fullName>
    </submittedName>
</protein>
<comment type="caution">
    <text evidence="1">The sequence shown here is derived from an EMBL/GenBank/DDBJ whole genome shotgun (WGS) entry which is preliminary data.</text>
</comment>
<organism evidence="1 2">
    <name type="scientific">Cetraspora pellucida</name>
    <dbReference type="NCBI Taxonomy" id="1433469"/>
    <lineage>
        <taxon>Eukaryota</taxon>
        <taxon>Fungi</taxon>
        <taxon>Fungi incertae sedis</taxon>
        <taxon>Mucoromycota</taxon>
        <taxon>Glomeromycotina</taxon>
        <taxon>Glomeromycetes</taxon>
        <taxon>Diversisporales</taxon>
        <taxon>Gigasporaceae</taxon>
        <taxon>Cetraspora</taxon>
    </lineage>
</organism>
<proteinExistence type="predicted"/>
<evidence type="ECO:0000313" key="2">
    <source>
        <dbReference type="Proteomes" id="UP000789366"/>
    </source>
</evidence>
<sequence>MSDYNTIDIIPLIPNEIISFSESLKIIIGFSKMNLLLIFFPLGVLAKSVFYWPEIFVFVLNFLAIISLSNILNYLIDEISKQKGDVVAGLLGGFFGNIVEMIISVFALIHGEIDIVKTSLLGSIISNLLLVLGTSMFIGGFYYKEQKFNGFCVETLSNLMILSSISLIIPASFYIFLKNNNGNDLYSRENELYFSYGTSICLIIIYLLFLNFQMNTHSYLFNDEEDEEDDDVSLSLGFCYVMLFLITVAVGISFENLVNSIEDVSIVYNISKSFIGIVILPLVGNVPEHFTGVIAAYKNKMDLSISISIGSSMQISLFVIPFLVIVGWIIGQPMNFSFGGFETVILFVSVLISNYIIRDSDKVKKNEREKIYKENENICGLCKSRHFRCKLKKCTKCCEINKCDSYPCKNCEDNGIECEYSIIKTKEKFNELEKLGLSAYVAQLEYTSNRKPHVQGYCQFSSRTTKKNVKDMFKNQTISFPEDMKGDVESNIYYAKKKYNKCERHKKNGCKCHYKEDENYMCKVCNSKCPKRTISRIEGLPGLVGPFEFGNFRNLDLVRRRNELLIEDLIRIKRIRDEGITYEEIVMNPEKYAPSTWFQAPGGCEKMQKDRKFFEKKLKGGRFWRL</sequence>
<dbReference type="EMBL" id="CAJVPW010011607">
    <property type="protein sequence ID" value="CAG8627374.1"/>
    <property type="molecule type" value="Genomic_DNA"/>
</dbReference>
<dbReference type="Proteomes" id="UP000789366">
    <property type="component" value="Unassembled WGS sequence"/>
</dbReference>
<reference evidence="1" key="1">
    <citation type="submission" date="2021-06" db="EMBL/GenBank/DDBJ databases">
        <authorList>
            <person name="Kallberg Y."/>
            <person name="Tangrot J."/>
            <person name="Rosling A."/>
        </authorList>
    </citation>
    <scope>NUCLEOTIDE SEQUENCE</scope>
    <source>
        <strain evidence="1">28 12/20/2015</strain>
    </source>
</reference>
<evidence type="ECO:0000313" key="1">
    <source>
        <dbReference type="EMBL" id="CAG8627374.1"/>
    </source>
</evidence>
<feature type="non-terminal residue" evidence="1">
    <location>
        <position position="626"/>
    </location>
</feature>
<gene>
    <name evidence="1" type="ORF">SPELUC_LOCUS8098</name>
</gene>
<name>A0ACA9N2B6_9GLOM</name>